<organism evidence="1 2">
    <name type="scientific">Populus alba x Populus x berolinensis</name>
    <dbReference type="NCBI Taxonomy" id="444605"/>
    <lineage>
        <taxon>Eukaryota</taxon>
        <taxon>Viridiplantae</taxon>
        <taxon>Streptophyta</taxon>
        <taxon>Embryophyta</taxon>
        <taxon>Tracheophyta</taxon>
        <taxon>Spermatophyta</taxon>
        <taxon>Magnoliopsida</taxon>
        <taxon>eudicotyledons</taxon>
        <taxon>Gunneridae</taxon>
        <taxon>Pentapetalae</taxon>
        <taxon>rosids</taxon>
        <taxon>fabids</taxon>
        <taxon>Malpighiales</taxon>
        <taxon>Salicaceae</taxon>
        <taxon>Saliceae</taxon>
        <taxon>Populus</taxon>
    </lineage>
</organism>
<proteinExistence type="predicted"/>
<dbReference type="EMBL" id="JAQIZT010000016">
    <property type="protein sequence ID" value="KAJ6967641.1"/>
    <property type="molecule type" value="Genomic_DNA"/>
</dbReference>
<accession>A0AAD6PU38</accession>
<reference evidence="1 2" key="1">
    <citation type="journal article" date="2023" name="Mol. Ecol. Resour.">
        <title>Chromosome-level genome assembly of a triploid poplar Populus alba 'Berolinensis'.</title>
        <authorList>
            <person name="Chen S."/>
            <person name="Yu Y."/>
            <person name="Wang X."/>
            <person name="Wang S."/>
            <person name="Zhang T."/>
            <person name="Zhou Y."/>
            <person name="He R."/>
            <person name="Meng N."/>
            <person name="Wang Y."/>
            <person name="Liu W."/>
            <person name="Liu Z."/>
            <person name="Liu J."/>
            <person name="Guo Q."/>
            <person name="Huang H."/>
            <person name="Sederoff R.R."/>
            <person name="Wang G."/>
            <person name="Qu G."/>
            <person name="Chen S."/>
        </authorList>
    </citation>
    <scope>NUCLEOTIDE SEQUENCE [LARGE SCALE GENOMIC DNA]</scope>
    <source>
        <strain evidence="1">SC-2020</strain>
    </source>
</reference>
<protein>
    <submittedName>
        <fullName evidence="1">Uncharacterized protein</fullName>
    </submittedName>
</protein>
<evidence type="ECO:0000313" key="1">
    <source>
        <dbReference type="EMBL" id="KAJ6967641.1"/>
    </source>
</evidence>
<comment type="caution">
    <text evidence="1">The sequence shown here is derived from an EMBL/GenBank/DDBJ whole genome shotgun (WGS) entry which is preliminary data.</text>
</comment>
<name>A0AAD6PU38_9ROSI</name>
<sequence>MTKVWWLAKTSLVHGAVQGLERSTVLLMKKLLTSQCRADSTRCHCWKCSWSLAAALRRRNGWNSGAVAGEEETLTVGVGASVDLVGLVAWVETQVVVELLVEVLVGYPTISLL</sequence>
<keyword evidence="2" id="KW-1185">Reference proteome</keyword>
<dbReference type="Proteomes" id="UP001164929">
    <property type="component" value="Chromosome 16"/>
</dbReference>
<evidence type="ECO:0000313" key="2">
    <source>
        <dbReference type="Proteomes" id="UP001164929"/>
    </source>
</evidence>
<dbReference type="AlphaFoldDB" id="A0AAD6PU38"/>
<gene>
    <name evidence="1" type="ORF">NC653_035764</name>
</gene>